<dbReference type="InterPro" id="IPR010905">
    <property type="entry name" value="Glyco_hydro_88"/>
</dbReference>
<evidence type="ECO:0000256" key="2">
    <source>
        <dbReference type="SAM" id="SignalP"/>
    </source>
</evidence>
<organism evidence="3 4">
    <name type="scientific">Niabella yanshanensis</name>
    <dbReference type="NCBI Taxonomy" id="577386"/>
    <lineage>
        <taxon>Bacteria</taxon>
        <taxon>Pseudomonadati</taxon>
        <taxon>Bacteroidota</taxon>
        <taxon>Chitinophagia</taxon>
        <taxon>Chitinophagales</taxon>
        <taxon>Chitinophagaceae</taxon>
        <taxon>Niabella</taxon>
    </lineage>
</organism>
<reference evidence="3 4" key="1">
    <citation type="submission" date="2023-12" db="EMBL/GenBank/DDBJ databases">
        <title>Genome sequencing and assembly of bacterial species from a model synthetic community.</title>
        <authorList>
            <person name="Hogle S.L."/>
        </authorList>
    </citation>
    <scope>NUCLEOTIDE SEQUENCE [LARGE SCALE GENOMIC DNA]</scope>
    <source>
        <strain evidence="3 4">HAMBI_3031</strain>
    </source>
</reference>
<dbReference type="RefSeq" id="WP_211316366.1">
    <property type="nucleotide sequence ID" value="NZ_CP139960.1"/>
</dbReference>
<keyword evidence="4" id="KW-1185">Reference proteome</keyword>
<feature type="signal peptide" evidence="2">
    <location>
        <begin position="1"/>
        <end position="18"/>
    </location>
</feature>
<dbReference type="EMBL" id="CP139960">
    <property type="protein sequence ID" value="WQD36367.1"/>
    <property type="molecule type" value="Genomic_DNA"/>
</dbReference>
<sequence length="451" mass="50700">MKIACLLVSLLLSVCIQAQQNRTPWSNKMVESHGLVDFYCNTHHQDMLGTTGWDYVSGLVANAVLKAWEAYPEKTAYYQAVKDFADFSLDEDGSFIKDPEGKSALRPSNIDDYPAGRIYFTLYKEELRKGNTKDANRYRTAATLIRNTLKYHHSRIAPGLPGSGGFFHKAIYPDQMWLDGLYMGSPIYAEWQHYFSDTTSAANQQQSWDDITCQFKTIHQYTYNAEAQLNYHAWSANPTDANSFWANRNAPFLGASKEFWGRGMGWYFAALADVLEYLPKTHKDYAAVLKIYHQVAEGLSKRQDKASGVWYQLLAYNAATRADGKGDKVAGKTFNVGTQPNYLEASCSAIFTYAYLKGIRLGLLDSKKYLPVAAKAYDGLLKTFIREKENKTDIIQICASAGLGPAKDPSRTGTINYYLAGKDVTITQNEGKAIGTFIMASVEYENYLKRK</sequence>
<evidence type="ECO:0000313" key="3">
    <source>
        <dbReference type="EMBL" id="WQD36367.1"/>
    </source>
</evidence>
<evidence type="ECO:0000256" key="1">
    <source>
        <dbReference type="ARBA" id="ARBA00022801"/>
    </source>
</evidence>
<keyword evidence="1 3" id="KW-0378">Hydrolase</keyword>
<dbReference type="Proteomes" id="UP001325680">
    <property type="component" value="Chromosome"/>
</dbReference>
<dbReference type="GO" id="GO:0016787">
    <property type="term" value="F:hydrolase activity"/>
    <property type="evidence" value="ECO:0007669"/>
    <property type="project" value="UniProtKB-KW"/>
</dbReference>
<dbReference type="PANTHER" id="PTHR33886">
    <property type="entry name" value="UNSATURATED RHAMNOGALACTURONAN HYDROLASE (EUROFUNG)"/>
    <property type="match status" value="1"/>
</dbReference>
<name>A0ABZ0VZJ7_9BACT</name>
<gene>
    <name evidence="3" type="ORF">U0035_11895</name>
</gene>
<dbReference type="PANTHER" id="PTHR33886:SF8">
    <property type="entry name" value="UNSATURATED RHAMNOGALACTURONAN HYDROLASE (EUROFUNG)"/>
    <property type="match status" value="1"/>
</dbReference>
<evidence type="ECO:0000313" key="4">
    <source>
        <dbReference type="Proteomes" id="UP001325680"/>
    </source>
</evidence>
<keyword evidence="2" id="KW-0732">Signal</keyword>
<dbReference type="Pfam" id="PF07470">
    <property type="entry name" value="Glyco_hydro_88"/>
    <property type="match status" value="2"/>
</dbReference>
<feature type="chain" id="PRO_5047314095" evidence="2">
    <location>
        <begin position="19"/>
        <end position="451"/>
    </location>
</feature>
<accession>A0ABZ0VZJ7</accession>
<dbReference type="InterPro" id="IPR012341">
    <property type="entry name" value="6hp_glycosidase-like_sf"/>
</dbReference>
<dbReference type="Gene3D" id="1.50.10.10">
    <property type="match status" value="1"/>
</dbReference>
<proteinExistence type="predicted"/>
<protein>
    <submittedName>
        <fullName evidence="3">Glycoside hydrolase family 88 protein</fullName>
    </submittedName>
</protein>
<dbReference type="InterPro" id="IPR008928">
    <property type="entry name" value="6-hairpin_glycosidase_sf"/>
</dbReference>
<dbReference type="SUPFAM" id="SSF48208">
    <property type="entry name" value="Six-hairpin glycosidases"/>
    <property type="match status" value="1"/>
</dbReference>
<dbReference type="InterPro" id="IPR052043">
    <property type="entry name" value="PolySaccharide_Degr_Enz"/>
</dbReference>